<dbReference type="AlphaFoldDB" id="X1K917"/>
<name>X1K917_9ZZZZ</name>
<evidence type="ECO:0000313" key="2">
    <source>
        <dbReference type="EMBL" id="GAH78558.1"/>
    </source>
</evidence>
<dbReference type="EMBL" id="BARU01039201">
    <property type="protein sequence ID" value="GAH78558.1"/>
    <property type="molecule type" value="Genomic_DNA"/>
</dbReference>
<keyword evidence="1" id="KW-1133">Transmembrane helix</keyword>
<organism evidence="2">
    <name type="scientific">marine sediment metagenome</name>
    <dbReference type="NCBI Taxonomy" id="412755"/>
    <lineage>
        <taxon>unclassified sequences</taxon>
        <taxon>metagenomes</taxon>
        <taxon>ecological metagenomes</taxon>
    </lineage>
</organism>
<keyword evidence="1" id="KW-0472">Membrane</keyword>
<gene>
    <name evidence="2" type="ORF">S03H2_60793</name>
</gene>
<evidence type="ECO:0000256" key="1">
    <source>
        <dbReference type="SAM" id="Phobius"/>
    </source>
</evidence>
<comment type="caution">
    <text evidence="2">The sequence shown here is derived from an EMBL/GenBank/DDBJ whole genome shotgun (WGS) entry which is preliminary data.</text>
</comment>
<sequence>DGLKGNNMAVEVCVKSDFTVEYTEKDERPTLEAPAFAMVDSPFEVTGTTPEPNQGVWIEDERWIDEKIAQGISDADRKFTIELTLTKMGFVKIHSEIEKPWAINPKSATRSIIVIDWWVIGVVVVLVLFLLYRMGVFDKIAVKVPKKKVKKKKKKAVPKKGGKK</sequence>
<protein>
    <submittedName>
        <fullName evidence="2">Uncharacterized protein</fullName>
    </submittedName>
</protein>
<feature type="non-terminal residue" evidence="2">
    <location>
        <position position="1"/>
    </location>
</feature>
<reference evidence="2" key="1">
    <citation type="journal article" date="2014" name="Front. Microbiol.">
        <title>High frequency of phylogenetically diverse reductive dehalogenase-homologous genes in deep subseafloor sedimentary metagenomes.</title>
        <authorList>
            <person name="Kawai M."/>
            <person name="Futagami T."/>
            <person name="Toyoda A."/>
            <person name="Takaki Y."/>
            <person name="Nishi S."/>
            <person name="Hori S."/>
            <person name="Arai W."/>
            <person name="Tsubouchi T."/>
            <person name="Morono Y."/>
            <person name="Uchiyama I."/>
            <person name="Ito T."/>
            <person name="Fujiyama A."/>
            <person name="Inagaki F."/>
            <person name="Takami H."/>
        </authorList>
    </citation>
    <scope>NUCLEOTIDE SEQUENCE</scope>
    <source>
        <strain evidence="2">Expedition CK06-06</strain>
    </source>
</reference>
<keyword evidence="1" id="KW-0812">Transmembrane</keyword>
<feature type="transmembrane region" description="Helical" evidence="1">
    <location>
        <begin position="112"/>
        <end position="132"/>
    </location>
</feature>
<accession>X1K917</accession>
<proteinExistence type="predicted"/>